<dbReference type="GO" id="GO:0008237">
    <property type="term" value="F:metallopeptidase activity"/>
    <property type="evidence" value="ECO:0007669"/>
    <property type="project" value="UniProtKB-KW"/>
</dbReference>
<evidence type="ECO:0000313" key="13">
    <source>
        <dbReference type="EMBL" id="AGI68537.1"/>
    </source>
</evidence>
<keyword evidence="5 12" id="KW-0732">Signal</keyword>
<sequence>MSDDISLLRRSFVAGLLCAPAAVSAAPLIDLDRGVGLFNGGGRITGTRDERRMLNLYTQEASVASEELQFSGISVGSHPMKLRLQNANTDERLVIDLPGSLRMGQAVGHRLNHFLRDWRKDEVLPIDQKVLDDLIKISGSFATPGKVRDIRITSGYRTRETNELLRQRGYGVARNSLHMVGKAIDFSLPGINIRELSIKAQEFCGGGVGTYSTFVHIDSGSARRWAA</sequence>
<dbReference type="KEGG" id="oat:OAN307_c29870"/>
<protein>
    <recommendedName>
        <fullName evidence="11">Murein endopeptidase K</fullName>
    </recommendedName>
</protein>
<evidence type="ECO:0000256" key="6">
    <source>
        <dbReference type="ARBA" id="ARBA00022801"/>
    </source>
</evidence>
<evidence type="ECO:0000256" key="7">
    <source>
        <dbReference type="ARBA" id="ARBA00022833"/>
    </source>
</evidence>
<dbReference type="PANTHER" id="PTHR37425">
    <property type="match status" value="1"/>
</dbReference>
<dbReference type="GO" id="GO:0046872">
    <property type="term" value="F:metal ion binding"/>
    <property type="evidence" value="ECO:0007669"/>
    <property type="project" value="UniProtKB-KW"/>
</dbReference>
<keyword evidence="9" id="KW-0961">Cell wall biogenesis/degradation</keyword>
<evidence type="ECO:0000256" key="11">
    <source>
        <dbReference type="ARBA" id="ARBA00093666"/>
    </source>
</evidence>
<keyword evidence="14" id="KW-1185">Reference proteome</keyword>
<dbReference type="Pfam" id="PF05951">
    <property type="entry name" value="Peptidase_M15_2"/>
    <property type="match status" value="1"/>
</dbReference>
<dbReference type="STRING" id="391626.OAN307_c29870"/>
<evidence type="ECO:0000256" key="2">
    <source>
        <dbReference type="ARBA" id="ARBA00004776"/>
    </source>
</evidence>
<evidence type="ECO:0000256" key="8">
    <source>
        <dbReference type="ARBA" id="ARBA00023049"/>
    </source>
</evidence>
<comment type="cofactor">
    <cofactor evidence="1">
        <name>Zn(2+)</name>
        <dbReference type="ChEBI" id="CHEBI:29105"/>
    </cofactor>
</comment>
<reference evidence="13 14" key="1">
    <citation type="journal article" date="2013" name="PLoS ONE">
        <title>Poles Apart: Arctic and Antarctic Octadecabacter strains Share High Genome Plasticity and a New Type of Xanthorhodopsin.</title>
        <authorList>
            <person name="Vollmers J."/>
            <person name="Voget S."/>
            <person name="Dietrich S."/>
            <person name="Gollnow K."/>
            <person name="Smits M."/>
            <person name="Meyer K."/>
            <person name="Brinkhoff T."/>
            <person name="Simon M."/>
            <person name="Daniel R."/>
        </authorList>
    </citation>
    <scope>NUCLEOTIDE SEQUENCE [LARGE SCALE GENOMIC DNA]</scope>
    <source>
        <strain evidence="13 14">307</strain>
    </source>
</reference>
<evidence type="ECO:0000256" key="1">
    <source>
        <dbReference type="ARBA" id="ARBA00001947"/>
    </source>
</evidence>
<organism evidence="13 14">
    <name type="scientific">Octadecabacter antarcticus 307</name>
    <dbReference type="NCBI Taxonomy" id="391626"/>
    <lineage>
        <taxon>Bacteria</taxon>
        <taxon>Pseudomonadati</taxon>
        <taxon>Pseudomonadota</taxon>
        <taxon>Alphaproteobacteria</taxon>
        <taxon>Rhodobacterales</taxon>
        <taxon>Roseobacteraceae</taxon>
        <taxon>Octadecabacter</taxon>
    </lineage>
</organism>
<keyword evidence="4" id="KW-0479">Metal-binding</keyword>
<evidence type="ECO:0000313" key="14">
    <source>
        <dbReference type="Proteomes" id="UP000005307"/>
    </source>
</evidence>
<gene>
    <name evidence="13" type="ORF">OAN307_c29870</name>
</gene>
<keyword evidence="6" id="KW-0378">Hydrolase</keyword>
<feature type="signal peptide" evidence="12">
    <location>
        <begin position="1"/>
        <end position="25"/>
    </location>
</feature>
<dbReference type="PANTHER" id="PTHR37425:SF1">
    <property type="entry name" value="OUTER MEMBRANE PROTEIN"/>
    <property type="match status" value="1"/>
</dbReference>
<dbReference type="Proteomes" id="UP000005307">
    <property type="component" value="Chromosome"/>
</dbReference>
<evidence type="ECO:0000256" key="3">
    <source>
        <dbReference type="ARBA" id="ARBA00022670"/>
    </source>
</evidence>
<evidence type="ECO:0000256" key="4">
    <source>
        <dbReference type="ARBA" id="ARBA00022723"/>
    </source>
</evidence>
<dbReference type="HOGENOM" id="CLU_080400_1_2_5"/>
<dbReference type="EMBL" id="CP003740">
    <property type="protein sequence ID" value="AGI68537.1"/>
    <property type="molecule type" value="Genomic_DNA"/>
</dbReference>
<keyword evidence="8" id="KW-0482">Metalloprotease</keyword>
<dbReference type="RefSeq" id="WP_015500526.1">
    <property type="nucleotide sequence ID" value="NC_020911.1"/>
</dbReference>
<feature type="chain" id="PRO_5004102610" description="Murein endopeptidase K" evidence="12">
    <location>
        <begin position="26"/>
        <end position="227"/>
    </location>
</feature>
<dbReference type="AlphaFoldDB" id="M9R8J1"/>
<evidence type="ECO:0000256" key="12">
    <source>
        <dbReference type="SAM" id="SignalP"/>
    </source>
</evidence>
<dbReference type="OrthoDB" id="9782994at2"/>
<dbReference type="Gene3D" id="3.30.1380.10">
    <property type="match status" value="1"/>
</dbReference>
<dbReference type="GO" id="GO:0006508">
    <property type="term" value="P:proteolysis"/>
    <property type="evidence" value="ECO:0007669"/>
    <property type="project" value="UniProtKB-KW"/>
</dbReference>
<dbReference type="InterPro" id="IPR010275">
    <property type="entry name" value="MepK"/>
</dbReference>
<name>M9R8J1_9RHOB</name>
<keyword evidence="7" id="KW-0862">Zinc</keyword>
<comment type="pathway">
    <text evidence="2">Cell wall biogenesis; cell wall polysaccharide biosynthesis.</text>
</comment>
<dbReference type="GO" id="GO:0071555">
    <property type="term" value="P:cell wall organization"/>
    <property type="evidence" value="ECO:0007669"/>
    <property type="project" value="UniProtKB-KW"/>
</dbReference>
<keyword evidence="3" id="KW-0645">Protease</keyword>
<dbReference type="InterPro" id="IPR009045">
    <property type="entry name" value="Zn_M74/Hedgehog-like"/>
</dbReference>
<proteinExistence type="inferred from homology"/>
<dbReference type="SUPFAM" id="SSF55166">
    <property type="entry name" value="Hedgehog/DD-peptidase"/>
    <property type="match status" value="1"/>
</dbReference>
<comment type="similarity">
    <text evidence="10">Belongs to the peptidase M15 family.</text>
</comment>
<dbReference type="eggNOG" id="COG3108">
    <property type="taxonomic scope" value="Bacteria"/>
</dbReference>
<evidence type="ECO:0000256" key="5">
    <source>
        <dbReference type="ARBA" id="ARBA00022729"/>
    </source>
</evidence>
<evidence type="ECO:0000256" key="9">
    <source>
        <dbReference type="ARBA" id="ARBA00023316"/>
    </source>
</evidence>
<accession>M9R8J1</accession>
<evidence type="ECO:0000256" key="10">
    <source>
        <dbReference type="ARBA" id="ARBA00093448"/>
    </source>
</evidence>